<name>A0AAW1H7E2_SAPOF</name>
<protein>
    <submittedName>
        <fullName evidence="2">Uncharacterized protein</fullName>
    </submittedName>
</protein>
<sequence>MIVVLLMSLLLLTIVIDDIASCCYSKVVLCVAMWCEGVTWTRRWPGCGYGVV</sequence>
<comment type="caution">
    <text evidence="2">The sequence shown here is derived from an EMBL/GenBank/DDBJ whole genome shotgun (WGS) entry which is preliminary data.</text>
</comment>
<dbReference type="EMBL" id="JBDFQZ010000012">
    <property type="protein sequence ID" value="KAK9671959.1"/>
    <property type="molecule type" value="Genomic_DNA"/>
</dbReference>
<evidence type="ECO:0000256" key="1">
    <source>
        <dbReference type="SAM" id="SignalP"/>
    </source>
</evidence>
<keyword evidence="1" id="KW-0732">Signal</keyword>
<feature type="chain" id="PRO_5043441355" evidence="1">
    <location>
        <begin position="22"/>
        <end position="52"/>
    </location>
</feature>
<feature type="signal peptide" evidence="1">
    <location>
        <begin position="1"/>
        <end position="21"/>
    </location>
</feature>
<organism evidence="2 3">
    <name type="scientific">Saponaria officinalis</name>
    <name type="common">Common soapwort</name>
    <name type="synonym">Lychnis saponaria</name>
    <dbReference type="NCBI Taxonomy" id="3572"/>
    <lineage>
        <taxon>Eukaryota</taxon>
        <taxon>Viridiplantae</taxon>
        <taxon>Streptophyta</taxon>
        <taxon>Embryophyta</taxon>
        <taxon>Tracheophyta</taxon>
        <taxon>Spermatophyta</taxon>
        <taxon>Magnoliopsida</taxon>
        <taxon>eudicotyledons</taxon>
        <taxon>Gunneridae</taxon>
        <taxon>Pentapetalae</taxon>
        <taxon>Caryophyllales</taxon>
        <taxon>Caryophyllaceae</taxon>
        <taxon>Caryophylleae</taxon>
        <taxon>Saponaria</taxon>
    </lineage>
</organism>
<dbReference type="Proteomes" id="UP001443914">
    <property type="component" value="Unassembled WGS sequence"/>
</dbReference>
<reference evidence="2" key="1">
    <citation type="submission" date="2024-03" db="EMBL/GenBank/DDBJ databases">
        <title>WGS assembly of Saponaria officinalis var. Norfolk2.</title>
        <authorList>
            <person name="Jenkins J."/>
            <person name="Shu S."/>
            <person name="Grimwood J."/>
            <person name="Barry K."/>
            <person name="Goodstein D."/>
            <person name="Schmutz J."/>
            <person name="Leebens-Mack J."/>
            <person name="Osbourn A."/>
        </authorList>
    </citation>
    <scope>NUCLEOTIDE SEQUENCE [LARGE SCALE GENOMIC DNA]</scope>
    <source>
        <strain evidence="2">JIC</strain>
    </source>
</reference>
<evidence type="ECO:0000313" key="2">
    <source>
        <dbReference type="EMBL" id="KAK9671959.1"/>
    </source>
</evidence>
<accession>A0AAW1H7E2</accession>
<dbReference type="AlphaFoldDB" id="A0AAW1H7E2"/>
<gene>
    <name evidence="2" type="ORF">RND81_12G066400</name>
</gene>
<evidence type="ECO:0000313" key="3">
    <source>
        <dbReference type="Proteomes" id="UP001443914"/>
    </source>
</evidence>
<keyword evidence="3" id="KW-1185">Reference proteome</keyword>
<proteinExistence type="predicted"/>